<dbReference type="InterPro" id="IPR025101">
    <property type="entry name" value="DUF4012"/>
</dbReference>
<proteinExistence type="predicted"/>
<dbReference type="Pfam" id="PF13196">
    <property type="entry name" value="DUF4012"/>
    <property type="match status" value="1"/>
</dbReference>
<evidence type="ECO:0000313" key="2">
    <source>
        <dbReference type="EMBL" id="OGM10180.1"/>
    </source>
</evidence>
<evidence type="ECO:0000313" key="3">
    <source>
        <dbReference type="Proteomes" id="UP000176778"/>
    </source>
</evidence>
<keyword evidence="1" id="KW-0812">Transmembrane</keyword>
<comment type="caution">
    <text evidence="2">The sequence shown here is derived from an EMBL/GenBank/DDBJ whole genome shotgun (WGS) entry which is preliminary data.</text>
</comment>
<dbReference type="STRING" id="1802479.A2Y68_01945"/>
<name>A0A1F7X505_9BACT</name>
<dbReference type="Proteomes" id="UP000176778">
    <property type="component" value="Unassembled WGS sequence"/>
</dbReference>
<gene>
    <name evidence="2" type="ORF">A2Y68_01945</name>
</gene>
<evidence type="ECO:0008006" key="4">
    <source>
        <dbReference type="Google" id="ProtNLM"/>
    </source>
</evidence>
<feature type="transmembrane region" description="Helical" evidence="1">
    <location>
        <begin position="286"/>
        <end position="311"/>
    </location>
</feature>
<dbReference type="AlphaFoldDB" id="A0A1F7X505"/>
<evidence type="ECO:0000256" key="1">
    <source>
        <dbReference type="SAM" id="Phobius"/>
    </source>
</evidence>
<accession>A0A1F7X505</accession>
<reference evidence="2 3" key="1">
    <citation type="journal article" date="2016" name="Nat. Commun.">
        <title>Thousands of microbial genomes shed light on interconnected biogeochemical processes in an aquifer system.</title>
        <authorList>
            <person name="Anantharaman K."/>
            <person name="Brown C.T."/>
            <person name="Hug L.A."/>
            <person name="Sharon I."/>
            <person name="Castelle C.J."/>
            <person name="Probst A.J."/>
            <person name="Thomas B.C."/>
            <person name="Singh A."/>
            <person name="Wilkins M.J."/>
            <person name="Karaoz U."/>
            <person name="Brodie E.L."/>
            <person name="Williams K.H."/>
            <person name="Hubbard S.S."/>
            <person name="Banfield J.F."/>
        </authorList>
    </citation>
    <scope>NUCLEOTIDE SEQUENCE [LARGE SCALE GENOMIC DNA]</scope>
</reference>
<protein>
    <recommendedName>
        <fullName evidence="4">DUF4012 domain-containing protein</fullName>
    </recommendedName>
</protein>
<keyword evidence="1" id="KW-0472">Membrane</keyword>
<keyword evidence="1" id="KW-1133">Transmembrane helix</keyword>
<dbReference type="EMBL" id="MGFR01000001">
    <property type="protein sequence ID" value="OGM10180.1"/>
    <property type="molecule type" value="Genomic_DNA"/>
</dbReference>
<sequence length="876" mass="96148">MNPTVAVFSEYHPLVLNVVETLLGKSCRVLVLSSQTEHWRINTRHLGESARIEIQDENITSTLAEFDYAVCSLLTDERENSSEDRIARTIQNAQAWLSKTIFIIPLAGLPEKTLKSLEAAIKVVDFSSTVVFLKDTYGPRMSSSEKYGLGAVLSGYLRGGEVGINGEDLFYPTFYPDIAKEITKAMFSFGPPYESFAILGEPLKGEQIVEILGKEKEVRISFGRAPQQRELLPGNVVRTSTRFSEGIKPTLEWFRQQPARKEAIVKAVKTKKSMPPKAPGVAVRRYLLLAALFLVLAPFLLMATSVLSLVVGKNGLEKGNTASSQRAFATTKFTARMLKAPLAIAASVPVLGKAFYQPLQASSLLERASDIGIKTGSVVDGLSGLVQKALGKEVYDPLLYSKEMTLTLENLYQEVGFLEGDIGSQKTLIGGLAHKLINNLDLGDIKSKILLLRGVTKELPSILGRDKPSTYLILFQNNMELRPTGGFVGSLALVTFDGGRLSDINVLDVYSADGQLKGHVEPPTPIKDYLGEANWFLRDSNWDPDFPTSASRAEWFLGKEIGKAVDGVIAVDLEVARSLLKATGPIKLADYGQQVSSENLYEKTQQEVEEAFFPGSHKKASFLTALAQQLLDAIVNYPKNQSSTLANLIQQNLIERHIQVFLHQKEAQKAISGFGFDGSFLVPSCDGNCYSDFLGLVEANVGVNKANYFIKRSFALEVGAEEGVLRRSLLVQYDNSANPALGSPGRYKAYLRLALPLDVEITTTEVLSPDAAATPPEIKDVGGRREAGVLLEIAPGQSKSVKFSWQSPTLLNYSKQGEYRLFWRKQAGTDNDPLKLTFIPPSGVDILFSPKFSLTQAGSFVYNTTLARDLFSRVSW</sequence>
<organism evidence="2 3">
    <name type="scientific">Candidatus Woesebacteria bacterium RBG_13_46_13</name>
    <dbReference type="NCBI Taxonomy" id="1802479"/>
    <lineage>
        <taxon>Bacteria</taxon>
        <taxon>Candidatus Woeseibacteriota</taxon>
    </lineage>
</organism>